<dbReference type="Gene3D" id="3.90.550.10">
    <property type="entry name" value="Spore Coat Polysaccharide Biosynthesis Protein SpsA, Chain A"/>
    <property type="match status" value="1"/>
</dbReference>
<reference evidence="3" key="1">
    <citation type="journal article" date="2016" name="Nature">
        <title>The genome of the seagrass Zostera marina reveals angiosperm adaptation to the sea.</title>
        <authorList>
            <person name="Olsen J.L."/>
            <person name="Rouze P."/>
            <person name="Verhelst B."/>
            <person name="Lin Y.-C."/>
            <person name="Bayer T."/>
            <person name="Collen J."/>
            <person name="Dattolo E."/>
            <person name="De Paoli E."/>
            <person name="Dittami S."/>
            <person name="Maumus F."/>
            <person name="Michel G."/>
            <person name="Kersting A."/>
            <person name="Lauritano C."/>
            <person name="Lohaus R."/>
            <person name="Toepel M."/>
            <person name="Tonon T."/>
            <person name="Vanneste K."/>
            <person name="Amirebrahimi M."/>
            <person name="Brakel J."/>
            <person name="Bostroem C."/>
            <person name="Chovatia M."/>
            <person name="Grimwood J."/>
            <person name="Jenkins J.W."/>
            <person name="Jueterbock A."/>
            <person name="Mraz A."/>
            <person name="Stam W.T."/>
            <person name="Tice H."/>
            <person name="Bornberg-Bauer E."/>
            <person name="Green P.J."/>
            <person name="Pearson G.A."/>
            <person name="Procaccini G."/>
            <person name="Duarte C.M."/>
            <person name="Schmutz J."/>
            <person name="Reusch T.B.H."/>
            <person name="Van de Peer Y."/>
        </authorList>
    </citation>
    <scope>NUCLEOTIDE SEQUENCE [LARGE SCALE GENOMIC DNA]</scope>
    <source>
        <strain evidence="3">cv. Finnish</strain>
    </source>
</reference>
<feature type="transmembrane region" description="Helical" evidence="1">
    <location>
        <begin position="7"/>
        <end position="29"/>
    </location>
</feature>
<gene>
    <name evidence="2" type="ORF">ZOSMA_156G00060</name>
</gene>
<evidence type="ECO:0000256" key="1">
    <source>
        <dbReference type="SAM" id="Phobius"/>
    </source>
</evidence>
<keyword evidence="3" id="KW-1185">Reference proteome</keyword>
<keyword evidence="1" id="KW-0812">Transmembrane</keyword>
<name>A0A0K9PV83_ZOSMR</name>
<sequence>MYLKRRTIPLTLLTLIIFFVSTVVIILTFRHTNDDVLSFSDTHRTLPNHLFPSTFTFTIKLLTYDRLPSLRRCLQSLDLADYDADDRVNLHVFVDHFRNNSDLIDSKLDESRRILEFLDRFRWEHGEKIVHYRTSNAGLQAQWLEAWWPISDDDFAFIVEDDLEVSKFYYRFLKGLIGKYYYGSSEGFNPSIYGASLQRPRFVPGKHGNKIQLDGDEHLFLYQLVGTWGQLLFPKPWKEFRLWYDVHKSKGIKPILQGMVTNRWYKKLGEKIWTPWFIKFIHSRGYYNIYTNFKDERALSVSHRDAGENYGKSAGPDSTLLDEKFLDFNIWELQPLKKLKWYDFCFRQVFPERIVRSFNGLESILRTFQKEKTVLLFSLYRTSESVAMNFLCHLEKLNIQNYIFLGIDSRFLLDLARRGHPIIDGSEFINSLTNDKISGFGDSNVDLIKELLVKAYTIKKCMELGYNTLMIDGNVIPINDSFSQISEKSYDFLTEKDVELLFTRYSQSSVNIWSDEFIYKMLSAAKSLNTTSDQKTSWKFVQFVTNVLLESSSGRGFSNILTKFGTRLGVDFANELHTKKMVFWHPEMGLNTIQAELENAGLWIIDSDSSCASVVCHQS</sequence>
<dbReference type="OMA" id="ESNFSPM"/>
<dbReference type="STRING" id="29655.A0A0K9PV83"/>
<proteinExistence type="predicted"/>
<dbReference type="SUPFAM" id="SSF53448">
    <property type="entry name" value="Nucleotide-diphospho-sugar transferases"/>
    <property type="match status" value="1"/>
</dbReference>
<keyword evidence="1" id="KW-1133">Transmembrane helix</keyword>
<keyword evidence="1" id="KW-0472">Membrane</keyword>
<dbReference type="PANTHER" id="PTHR33604:SF3">
    <property type="entry name" value="OSJNBA0004B13.7 PROTEIN"/>
    <property type="match status" value="1"/>
</dbReference>
<dbReference type="Proteomes" id="UP000036987">
    <property type="component" value="Unassembled WGS sequence"/>
</dbReference>
<dbReference type="EMBL" id="LFYR01000611">
    <property type="protein sequence ID" value="KMZ72958.1"/>
    <property type="molecule type" value="Genomic_DNA"/>
</dbReference>
<dbReference type="OrthoDB" id="2020070at2759"/>
<accession>A0A0K9PV83</accession>
<dbReference type="PANTHER" id="PTHR33604">
    <property type="entry name" value="OSJNBA0004B13.7 PROTEIN"/>
    <property type="match status" value="1"/>
</dbReference>
<comment type="caution">
    <text evidence="2">The sequence shown here is derived from an EMBL/GenBank/DDBJ whole genome shotgun (WGS) entry which is preliminary data.</text>
</comment>
<organism evidence="2 3">
    <name type="scientific">Zostera marina</name>
    <name type="common">Eelgrass</name>
    <dbReference type="NCBI Taxonomy" id="29655"/>
    <lineage>
        <taxon>Eukaryota</taxon>
        <taxon>Viridiplantae</taxon>
        <taxon>Streptophyta</taxon>
        <taxon>Embryophyta</taxon>
        <taxon>Tracheophyta</taxon>
        <taxon>Spermatophyta</taxon>
        <taxon>Magnoliopsida</taxon>
        <taxon>Liliopsida</taxon>
        <taxon>Zosteraceae</taxon>
        <taxon>Zostera</taxon>
    </lineage>
</organism>
<protein>
    <submittedName>
        <fullName evidence="2">Uncharacterized protein</fullName>
    </submittedName>
</protein>
<dbReference type="AlphaFoldDB" id="A0A0K9PV83"/>
<evidence type="ECO:0000313" key="2">
    <source>
        <dbReference type="EMBL" id="KMZ72958.1"/>
    </source>
</evidence>
<dbReference type="InterPro" id="IPR029044">
    <property type="entry name" value="Nucleotide-diphossugar_trans"/>
</dbReference>
<evidence type="ECO:0000313" key="3">
    <source>
        <dbReference type="Proteomes" id="UP000036987"/>
    </source>
</evidence>